<reference evidence="3 4" key="1">
    <citation type="submission" date="2024-01" db="EMBL/GenBank/DDBJ databases">
        <authorList>
            <consortium name="Genoscope - CEA"/>
            <person name="William W."/>
        </authorList>
    </citation>
    <scope>NUCLEOTIDE SEQUENCE [LARGE SCALE GENOMIC DNA]</scope>
    <source>
        <strain evidence="3 4">29B2s-10</strain>
    </source>
</reference>
<feature type="compositionally biased region" description="Low complexity" evidence="1">
    <location>
        <begin position="312"/>
        <end position="323"/>
    </location>
</feature>
<proteinExistence type="predicted"/>
<evidence type="ECO:0000313" key="4">
    <source>
        <dbReference type="Proteomes" id="UP001497600"/>
    </source>
</evidence>
<feature type="chain" id="PRO_5045787086" description="Opaque-phase-specific protein OP4" evidence="2">
    <location>
        <begin position="21"/>
        <end position="335"/>
    </location>
</feature>
<evidence type="ECO:0000313" key="3">
    <source>
        <dbReference type="EMBL" id="CAK7914565.1"/>
    </source>
</evidence>
<protein>
    <recommendedName>
        <fullName evidence="5">Opaque-phase-specific protein OP4</fullName>
    </recommendedName>
</protein>
<name>A0ABP0EIK9_9ASCO</name>
<dbReference type="EMBL" id="OZ004258">
    <property type="protein sequence ID" value="CAK7914565.1"/>
    <property type="molecule type" value="Genomic_DNA"/>
</dbReference>
<evidence type="ECO:0000256" key="2">
    <source>
        <dbReference type="SAM" id="SignalP"/>
    </source>
</evidence>
<keyword evidence="2" id="KW-0732">Signal</keyword>
<organism evidence="3 4">
    <name type="scientific">[Candida] anglica</name>
    <dbReference type="NCBI Taxonomy" id="148631"/>
    <lineage>
        <taxon>Eukaryota</taxon>
        <taxon>Fungi</taxon>
        <taxon>Dikarya</taxon>
        <taxon>Ascomycota</taxon>
        <taxon>Saccharomycotina</taxon>
        <taxon>Pichiomycetes</taxon>
        <taxon>Debaryomycetaceae</taxon>
        <taxon>Kurtzmaniella</taxon>
    </lineage>
</organism>
<gene>
    <name evidence="3" type="ORF">CAAN4_F17018</name>
</gene>
<evidence type="ECO:0008006" key="5">
    <source>
        <dbReference type="Google" id="ProtNLM"/>
    </source>
</evidence>
<feature type="compositionally biased region" description="Basic residues" evidence="1">
    <location>
        <begin position="326"/>
        <end position="335"/>
    </location>
</feature>
<accession>A0ABP0EIK9</accession>
<feature type="region of interest" description="Disordered" evidence="1">
    <location>
        <begin position="301"/>
        <end position="335"/>
    </location>
</feature>
<keyword evidence="4" id="KW-1185">Reference proteome</keyword>
<dbReference type="Proteomes" id="UP001497600">
    <property type="component" value="Chromosome F"/>
</dbReference>
<sequence>MKFTTTSAALALAIATSVAAAPATVETGLSKREADQFNLIIADMDHLTAKRDLMAQEDIAKREYAIVTQILEAISNSGLAPKIIDGLVSDPTLGPIVANAIVAILKSGLINLTTLLKALVDSGIINSVIQGLISDCNFYAEIYKIALSYIGDLAKLIGSKLGLSKRELLEGSPTLSSEEFGLEKRATASASVSASDDGIVANLLDSLKKSGLATSVVKALITDKSFLTWGASLIQKIIQQKALTLTQLLDAIKGSGLVPSLFQQFFNFDTLKTVTVNALAAAFGQCDGASVTSSATVPGTVTPLPTSGGGNTAVPTTTPTGTPSNCKRRRRSYNY</sequence>
<feature type="signal peptide" evidence="2">
    <location>
        <begin position="1"/>
        <end position="20"/>
    </location>
</feature>
<evidence type="ECO:0000256" key="1">
    <source>
        <dbReference type="SAM" id="MobiDB-lite"/>
    </source>
</evidence>